<dbReference type="Gene3D" id="2.40.70.10">
    <property type="entry name" value="Acid Proteases"/>
    <property type="match status" value="1"/>
</dbReference>
<dbReference type="AlphaFoldDB" id="A0A1G6PGH5"/>
<accession>A0A1G6PGH5</accession>
<evidence type="ECO:0000313" key="1">
    <source>
        <dbReference type="EMBL" id="SDC78455.1"/>
    </source>
</evidence>
<gene>
    <name evidence="1" type="ORF">SAMN04487894_1048</name>
</gene>
<keyword evidence="1" id="KW-0645">Protease</keyword>
<name>A0A1G6PGH5_NIADE</name>
<dbReference type="GO" id="GO:0006508">
    <property type="term" value="P:proteolysis"/>
    <property type="evidence" value="ECO:0007669"/>
    <property type="project" value="UniProtKB-KW"/>
</dbReference>
<keyword evidence="1" id="KW-0378">Hydrolase</keyword>
<reference evidence="2" key="1">
    <citation type="submission" date="2016-10" db="EMBL/GenBank/DDBJ databases">
        <authorList>
            <person name="Varghese N."/>
            <person name="Submissions S."/>
        </authorList>
    </citation>
    <scope>NUCLEOTIDE SEQUENCE [LARGE SCALE GENOMIC DNA]</scope>
    <source>
        <strain evidence="2">DSM 25811 / CCM 8410 / LMG 26954 / E90</strain>
    </source>
</reference>
<dbReference type="GO" id="GO:0008233">
    <property type="term" value="F:peptidase activity"/>
    <property type="evidence" value="ECO:0007669"/>
    <property type="project" value="UniProtKB-KW"/>
</dbReference>
<organism evidence="1 2">
    <name type="scientific">Niabella drilacis (strain DSM 25811 / CCM 8410 / CCUG 62505 / LMG 26954 / E90)</name>
    <dbReference type="NCBI Taxonomy" id="1285928"/>
    <lineage>
        <taxon>Bacteria</taxon>
        <taxon>Pseudomonadati</taxon>
        <taxon>Bacteroidota</taxon>
        <taxon>Chitinophagia</taxon>
        <taxon>Chitinophagales</taxon>
        <taxon>Chitinophagaceae</taxon>
        <taxon>Niabella</taxon>
    </lineage>
</organism>
<dbReference type="CDD" id="cd00303">
    <property type="entry name" value="retropepsin_like"/>
    <property type="match status" value="1"/>
</dbReference>
<dbReference type="SUPFAM" id="SSF50630">
    <property type="entry name" value="Acid proteases"/>
    <property type="match status" value="1"/>
</dbReference>
<dbReference type="Proteomes" id="UP000198757">
    <property type="component" value="Unassembled WGS sequence"/>
</dbReference>
<proteinExistence type="predicted"/>
<keyword evidence="2" id="KW-1185">Reference proteome</keyword>
<dbReference type="Pfam" id="PF13650">
    <property type="entry name" value="Asp_protease_2"/>
    <property type="match status" value="1"/>
</dbReference>
<dbReference type="EMBL" id="FMZO01000004">
    <property type="protein sequence ID" value="SDC78455.1"/>
    <property type="molecule type" value="Genomic_DNA"/>
</dbReference>
<dbReference type="InterPro" id="IPR021109">
    <property type="entry name" value="Peptidase_aspartic_dom_sf"/>
</dbReference>
<sequence length="143" mass="16384">MGVIYADIELINAGDLEMARRHIIGEDEVKRMPVSMLVDTGSEYMCINDTVREQLDLPFREKRKGQLANGDVVEYDVVGPIEIRFKNRMCVTTAMVIPGENEMLLGAIPMEDMDVLIHPQRRELVVNPEHPYYAQLKLKGIRR</sequence>
<protein>
    <submittedName>
        <fullName evidence="1">Clan AA aspartic protease, AF_0612 family</fullName>
    </submittedName>
</protein>
<evidence type="ECO:0000313" key="2">
    <source>
        <dbReference type="Proteomes" id="UP000198757"/>
    </source>
</evidence>